<comment type="caution">
    <text evidence="4">The sequence shown here is derived from an EMBL/GenBank/DDBJ whole genome shotgun (WGS) entry which is preliminary data.</text>
</comment>
<keyword evidence="5" id="KW-1185">Reference proteome</keyword>
<reference evidence="4" key="1">
    <citation type="submission" date="2023-06" db="EMBL/GenBank/DDBJ databases">
        <title>Genome-scale phylogeny and comparative genomics of the fungal order Sordariales.</title>
        <authorList>
            <consortium name="Lawrence Berkeley National Laboratory"/>
            <person name="Hensen N."/>
            <person name="Bonometti L."/>
            <person name="Westerberg I."/>
            <person name="Brannstrom I.O."/>
            <person name="Guillou S."/>
            <person name="Cros-Aarteil S."/>
            <person name="Calhoun S."/>
            <person name="Haridas S."/>
            <person name="Kuo A."/>
            <person name="Mondo S."/>
            <person name="Pangilinan J."/>
            <person name="Riley R."/>
            <person name="Labutti K."/>
            <person name="Andreopoulos B."/>
            <person name="Lipzen A."/>
            <person name="Chen C."/>
            <person name="Yanf M."/>
            <person name="Daum C."/>
            <person name="Ng V."/>
            <person name="Clum A."/>
            <person name="Steindorff A."/>
            <person name="Ohm R."/>
            <person name="Martin F."/>
            <person name="Silar P."/>
            <person name="Natvig D."/>
            <person name="Lalanne C."/>
            <person name="Gautier V."/>
            <person name="Ament-Velasquez S.L."/>
            <person name="Kruys A."/>
            <person name="Hutchinson M.I."/>
            <person name="Powell A.J."/>
            <person name="Barry K."/>
            <person name="Miller A.N."/>
            <person name="Grigoriev I.V."/>
            <person name="Debuchy R."/>
            <person name="Gladieux P."/>
            <person name="Thoren M.H."/>
            <person name="Johannesson H."/>
        </authorList>
    </citation>
    <scope>NUCLEOTIDE SEQUENCE</scope>
    <source>
        <strain evidence="4">PSN4</strain>
    </source>
</reference>
<protein>
    <recommendedName>
        <fullName evidence="3">NmrA-like domain-containing protein</fullName>
    </recommendedName>
</protein>
<dbReference type="Proteomes" id="UP001239445">
    <property type="component" value="Unassembled WGS sequence"/>
</dbReference>
<dbReference type="EMBL" id="MU839828">
    <property type="protein sequence ID" value="KAK1759086.1"/>
    <property type="molecule type" value="Genomic_DNA"/>
</dbReference>
<evidence type="ECO:0000313" key="4">
    <source>
        <dbReference type="EMBL" id="KAK1759086.1"/>
    </source>
</evidence>
<dbReference type="InterPro" id="IPR036291">
    <property type="entry name" value="NAD(P)-bd_dom_sf"/>
</dbReference>
<name>A0AAJ0F8H0_9PEZI</name>
<dbReference type="Gene3D" id="3.40.50.720">
    <property type="entry name" value="NAD(P)-binding Rossmann-like Domain"/>
    <property type="match status" value="1"/>
</dbReference>
<accession>A0AAJ0F8H0</accession>
<dbReference type="InterPro" id="IPR008030">
    <property type="entry name" value="NmrA-like"/>
</dbReference>
<dbReference type="GO" id="GO:0005634">
    <property type="term" value="C:nucleus"/>
    <property type="evidence" value="ECO:0007669"/>
    <property type="project" value="TreeGrafter"/>
</dbReference>
<dbReference type="InterPro" id="IPR051164">
    <property type="entry name" value="NmrA-like_oxidored"/>
</dbReference>
<dbReference type="SUPFAM" id="SSF51735">
    <property type="entry name" value="NAD(P)-binding Rossmann-fold domains"/>
    <property type="match status" value="1"/>
</dbReference>
<evidence type="ECO:0000259" key="3">
    <source>
        <dbReference type="Pfam" id="PF05368"/>
    </source>
</evidence>
<feature type="domain" description="NmrA-like" evidence="3">
    <location>
        <begin position="4"/>
        <end position="307"/>
    </location>
</feature>
<evidence type="ECO:0000256" key="2">
    <source>
        <dbReference type="ARBA" id="ARBA00022857"/>
    </source>
</evidence>
<evidence type="ECO:0000313" key="5">
    <source>
        <dbReference type="Proteomes" id="UP001239445"/>
    </source>
</evidence>
<dbReference type="PANTHER" id="PTHR42748:SF31">
    <property type="entry name" value="NMRA-LIKE DOMAIN-CONTAINING PROTEIN-RELATED"/>
    <property type="match status" value="1"/>
</dbReference>
<comment type="similarity">
    <text evidence="1">Belongs to the NmrA-type oxidoreductase family.</text>
</comment>
<gene>
    <name evidence="4" type="ORF">QBC47DRAFT_315117</name>
</gene>
<organism evidence="4 5">
    <name type="scientific">Echria macrotheca</name>
    <dbReference type="NCBI Taxonomy" id="438768"/>
    <lineage>
        <taxon>Eukaryota</taxon>
        <taxon>Fungi</taxon>
        <taxon>Dikarya</taxon>
        <taxon>Ascomycota</taxon>
        <taxon>Pezizomycotina</taxon>
        <taxon>Sordariomycetes</taxon>
        <taxon>Sordariomycetidae</taxon>
        <taxon>Sordariales</taxon>
        <taxon>Schizotheciaceae</taxon>
        <taxon>Echria</taxon>
    </lineage>
</organism>
<dbReference type="Gene3D" id="3.90.25.10">
    <property type="entry name" value="UDP-galactose 4-epimerase, domain 1"/>
    <property type="match status" value="1"/>
</dbReference>
<evidence type="ECO:0000256" key="1">
    <source>
        <dbReference type="ARBA" id="ARBA00006328"/>
    </source>
</evidence>
<dbReference type="Pfam" id="PF05368">
    <property type="entry name" value="NmrA"/>
    <property type="match status" value="1"/>
</dbReference>
<dbReference type="CDD" id="cd05251">
    <property type="entry name" value="NmrA_like_SDR_a"/>
    <property type="match status" value="1"/>
</dbReference>
<dbReference type="PANTHER" id="PTHR42748">
    <property type="entry name" value="NITROGEN METABOLITE REPRESSION PROTEIN NMRA FAMILY MEMBER"/>
    <property type="match status" value="1"/>
</dbReference>
<proteinExistence type="inferred from homology"/>
<sequence length="319" mass="35025">MASKKIITVFGATGAQGGAVANIFLRDAKLTPQWAVRAVTRDASKPAAIKLRDEGAEVVTADMNDKATLLRAMEGASAVYAVTNYWESMDHGLEARQGKSLVDAAKETGVQQFIWSSLLNVTKISNGRLSHVYHFDSKAQVEDYARSVGIPATFFLPGFYMPNIPGGLMRPDPSNNGAWTFSLPVPATASIPVFDPADTGKFVKAAVLHRDRLLGKRILGATAYMTPVEIVEGFKKVFPEAGRTATYKQLSEAEYMQTRTSTGTPENIARELLENMLLLDEPGYYAGESLDDTYKLVEDKLTSWEDFAKNSRKWGEELK</sequence>
<dbReference type="AlphaFoldDB" id="A0AAJ0F8H0"/>
<keyword evidence="2" id="KW-0521">NADP</keyword>